<protein>
    <submittedName>
        <fullName evidence="1">(Perigord truffle) hypothetical protein</fullName>
    </submittedName>
</protein>
<name>D5G5G6_TUBMM</name>
<sequence length="19" mass="2179">MSELPDRVAGARDEWKTAF</sequence>
<accession>D5G5G6</accession>
<dbReference type="AlphaFoldDB" id="D5G5G6"/>
<dbReference type="Proteomes" id="UP000006911">
    <property type="component" value="Unassembled WGS sequence"/>
</dbReference>
<organism evidence="1 2">
    <name type="scientific">Tuber melanosporum (strain Mel28)</name>
    <name type="common">Perigord black truffle</name>
    <dbReference type="NCBI Taxonomy" id="656061"/>
    <lineage>
        <taxon>Eukaryota</taxon>
        <taxon>Fungi</taxon>
        <taxon>Dikarya</taxon>
        <taxon>Ascomycota</taxon>
        <taxon>Pezizomycotina</taxon>
        <taxon>Pezizomycetes</taxon>
        <taxon>Pezizales</taxon>
        <taxon>Tuberaceae</taxon>
        <taxon>Tuber</taxon>
    </lineage>
</organism>
<evidence type="ECO:0000313" key="2">
    <source>
        <dbReference type="Proteomes" id="UP000006911"/>
    </source>
</evidence>
<dbReference type="EMBL" id="FN429998">
    <property type="protein sequence ID" value="CAZ79759.1"/>
    <property type="molecule type" value="Genomic_DNA"/>
</dbReference>
<evidence type="ECO:0000313" key="1">
    <source>
        <dbReference type="EMBL" id="CAZ79759.1"/>
    </source>
</evidence>
<dbReference type="HOGENOM" id="CLU_3430008_0_0_1"/>
<gene>
    <name evidence="1" type="ORF">GSTUM_00004326001</name>
</gene>
<reference evidence="1 2" key="1">
    <citation type="journal article" date="2010" name="Nature">
        <title>Perigord black truffle genome uncovers evolutionary origins and mechanisms of symbiosis.</title>
        <authorList>
            <person name="Martin F."/>
            <person name="Kohler A."/>
            <person name="Murat C."/>
            <person name="Balestrini R."/>
            <person name="Coutinho P.M."/>
            <person name="Jaillon O."/>
            <person name="Montanini B."/>
            <person name="Morin E."/>
            <person name="Noel B."/>
            <person name="Percudani R."/>
            <person name="Porcel B."/>
            <person name="Rubini A."/>
            <person name="Amicucci A."/>
            <person name="Amselem J."/>
            <person name="Anthouard V."/>
            <person name="Arcioni S."/>
            <person name="Artiguenave F."/>
            <person name="Aury J.M."/>
            <person name="Ballario P."/>
            <person name="Bolchi A."/>
            <person name="Brenna A."/>
            <person name="Brun A."/>
            <person name="Buee M."/>
            <person name="Cantarel B."/>
            <person name="Chevalier G."/>
            <person name="Couloux A."/>
            <person name="Da Silva C."/>
            <person name="Denoeud F."/>
            <person name="Duplessis S."/>
            <person name="Ghignone S."/>
            <person name="Hilselberger B."/>
            <person name="Iotti M."/>
            <person name="Marcais B."/>
            <person name="Mello A."/>
            <person name="Miranda M."/>
            <person name="Pacioni G."/>
            <person name="Quesneville H."/>
            <person name="Riccioni C."/>
            <person name="Ruotolo R."/>
            <person name="Splivallo R."/>
            <person name="Stocchi V."/>
            <person name="Tisserant E."/>
            <person name="Viscomi A.R."/>
            <person name="Zambonelli A."/>
            <person name="Zampieri E."/>
            <person name="Henrissat B."/>
            <person name="Lebrun M.H."/>
            <person name="Paolocci F."/>
            <person name="Bonfante P."/>
            <person name="Ottonello S."/>
            <person name="Wincker P."/>
        </authorList>
    </citation>
    <scope>NUCLEOTIDE SEQUENCE [LARGE SCALE GENOMIC DNA]</scope>
    <source>
        <strain evidence="1 2">Mel28</strain>
    </source>
</reference>
<dbReference type="InParanoid" id="D5G5G6"/>
<proteinExistence type="predicted"/>
<dbReference type="KEGG" id="tml:GSTUM_00004326001"/>
<keyword evidence="2" id="KW-1185">Reference proteome</keyword>